<evidence type="ECO:0000256" key="1">
    <source>
        <dbReference type="SAM" id="MobiDB-lite"/>
    </source>
</evidence>
<dbReference type="EMBL" id="BAABDH010000011">
    <property type="protein sequence ID" value="GAA3921494.1"/>
    <property type="molecule type" value="Genomic_DNA"/>
</dbReference>
<protein>
    <submittedName>
        <fullName evidence="2">Uncharacterized protein</fullName>
    </submittedName>
</protein>
<feature type="compositionally biased region" description="Basic and acidic residues" evidence="1">
    <location>
        <begin position="1"/>
        <end position="12"/>
    </location>
</feature>
<keyword evidence="3" id="KW-1185">Reference proteome</keyword>
<feature type="region of interest" description="Disordered" evidence="1">
    <location>
        <begin position="1"/>
        <end position="64"/>
    </location>
</feature>
<name>A0ABP7MIV9_9BACT</name>
<sequence length="64" mass="7187">MRGERGVPDVRKKSGSSNQERMGREKVNADRQPAPAGTRKVGGSLPNRMKRQMQQQRVQANDPK</sequence>
<accession>A0ABP7MIV9</accession>
<proteinExistence type="predicted"/>
<comment type="caution">
    <text evidence="2">The sequence shown here is derived from an EMBL/GenBank/DDBJ whole genome shotgun (WGS) entry which is preliminary data.</text>
</comment>
<reference evidence="3" key="1">
    <citation type="journal article" date="2019" name="Int. J. Syst. Evol. Microbiol.">
        <title>The Global Catalogue of Microorganisms (GCM) 10K type strain sequencing project: providing services to taxonomists for standard genome sequencing and annotation.</title>
        <authorList>
            <consortium name="The Broad Institute Genomics Platform"/>
            <consortium name="The Broad Institute Genome Sequencing Center for Infectious Disease"/>
            <person name="Wu L."/>
            <person name="Ma J."/>
        </authorList>
    </citation>
    <scope>NUCLEOTIDE SEQUENCE [LARGE SCALE GENOMIC DNA]</scope>
    <source>
        <strain evidence="3">JCM 17214</strain>
    </source>
</reference>
<evidence type="ECO:0000313" key="2">
    <source>
        <dbReference type="EMBL" id="GAA3921494.1"/>
    </source>
</evidence>
<dbReference type="Proteomes" id="UP001499909">
    <property type="component" value="Unassembled WGS sequence"/>
</dbReference>
<evidence type="ECO:0000313" key="3">
    <source>
        <dbReference type="Proteomes" id="UP001499909"/>
    </source>
</evidence>
<gene>
    <name evidence="2" type="ORF">GCM10022406_04530</name>
</gene>
<organism evidence="2 3">
    <name type="scientific">Hymenobacter algoricola</name>
    <dbReference type="NCBI Taxonomy" id="486267"/>
    <lineage>
        <taxon>Bacteria</taxon>
        <taxon>Pseudomonadati</taxon>
        <taxon>Bacteroidota</taxon>
        <taxon>Cytophagia</taxon>
        <taxon>Cytophagales</taxon>
        <taxon>Hymenobacteraceae</taxon>
        <taxon>Hymenobacter</taxon>
    </lineage>
</organism>
<feature type="compositionally biased region" description="Low complexity" evidence="1">
    <location>
        <begin position="52"/>
        <end position="64"/>
    </location>
</feature>